<evidence type="ECO:0000256" key="3">
    <source>
        <dbReference type="ARBA" id="ARBA00022448"/>
    </source>
</evidence>
<evidence type="ECO:0000256" key="9">
    <source>
        <dbReference type="ARBA" id="ARBA00024017"/>
    </source>
</evidence>
<gene>
    <name evidence="12" type="ORF">DFP72DRAFT_987837</name>
</gene>
<dbReference type="PROSITE" id="PS50082">
    <property type="entry name" value="WD_REPEATS_2"/>
    <property type="match status" value="4"/>
</dbReference>
<dbReference type="Gene3D" id="3.40.50.150">
    <property type="entry name" value="Vaccinia Virus protein VP39"/>
    <property type="match status" value="1"/>
</dbReference>
<keyword evidence="5 11" id="KW-0853">WD repeat</keyword>
<dbReference type="OrthoDB" id="273771at2759"/>
<accession>A0A8H6ICD3</accession>
<dbReference type="GO" id="GO:0005829">
    <property type="term" value="C:cytosol"/>
    <property type="evidence" value="ECO:0007669"/>
    <property type="project" value="UniProtKB-SubCell"/>
</dbReference>
<feature type="repeat" description="WD" evidence="11">
    <location>
        <begin position="114"/>
        <end position="136"/>
    </location>
</feature>
<evidence type="ECO:0000313" key="12">
    <source>
        <dbReference type="EMBL" id="KAF6761682.1"/>
    </source>
</evidence>
<dbReference type="PROSITE" id="PS00678">
    <property type="entry name" value="WD_REPEATS_1"/>
    <property type="match status" value="1"/>
</dbReference>
<dbReference type="Pfam" id="PF00400">
    <property type="entry name" value="WD40"/>
    <property type="match status" value="4"/>
</dbReference>
<dbReference type="Pfam" id="PF10294">
    <property type="entry name" value="Methyltransf_16"/>
    <property type="match status" value="1"/>
</dbReference>
<dbReference type="GO" id="GO:0005782">
    <property type="term" value="C:peroxisomal matrix"/>
    <property type="evidence" value="ECO:0007669"/>
    <property type="project" value="UniProtKB-SubCell"/>
</dbReference>
<evidence type="ECO:0000256" key="2">
    <source>
        <dbReference type="ARBA" id="ARBA00004514"/>
    </source>
</evidence>
<dbReference type="GO" id="GO:0005053">
    <property type="term" value="F:peroxisome matrix targeting signal-2 binding"/>
    <property type="evidence" value="ECO:0007669"/>
    <property type="project" value="InterPro"/>
</dbReference>
<dbReference type="CDD" id="cd02440">
    <property type="entry name" value="AdoMet_MTases"/>
    <property type="match status" value="1"/>
</dbReference>
<dbReference type="PRINTS" id="PR00320">
    <property type="entry name" value="GPROTEINBRPT"/>
</dbReference>
<dbReference type="InterPro" id="IPR044536">
    <property type="entry name" value="PEX7"/>
</dbReference>
<evidence type="ECO:0000256" key="10">
    <source>
        <dbReference type="ARBA" id="ARBA00032565"/>
    </source>
</evidence>
<evidence type="ECO:0000256" key="7">
    <source>
        <dbReference type="ARBA" id="ARBA00022927"/>
    </source>
</evidence>
<keyword evidence="3" id="KW-0813">Transport</keyword>
<dbReference type="InterPro" id="IPR029063">
    <property type="entry name" value="SAM-dependent_MTases_sf"/>
</dbReference>
<evidence type="ECO:0000256" key="8">
    <source>
        <dbReference type="ARBA" id="ARBA00023140"/>
    </source>
</evidence>
<feature type="repeat" description="WD" evidence="11">
    <location>
        <begin position="137"/>
        <end position="179"/>
    </location>
</feature>
<comment type="subcellular location">
    <subcellularLocation>
        <location evidence="2">Cytoplasm</location>
        <location evidence="2">Cytosol</location>
    </subcellularLocation>
    <subcellularLocation>
        <location evidence="1">Peroxisome matrix</location>
    </subcellularLocation>
</comment>
<dbReference type="SMART" id="SM00320">
    <property type="entry name" value="WD40"/>
    <property type="match status" value="5"/>
</dbReference>
<dbReference type="SUPFAM" id="SSF53335">
    <property type="entry name" value="S-adenosyl-L-methionine-dependent methyltransferases"/>
    <property type="match status" value="1"/>
</dbReference>
<dbReference type="InterPro" id="IPR015943">
    <property type="entry name" value="WD40/YVTN_repeat-like_dom_sf"/>
</dbReference>
<evidence type="ECO:0000256" key="4">
    <source>
        <dbReference type="ARBA" id="ARBA00022490"/>
    </source>
</evidence>
<proteinExistence type="inferred from homology"/>
<keyword evidence="7" id="KW-0653">Protein transport</keyword>
<dbReference type="PANTHER" id="PTHR46027:SF1">
    <property type="entry name" value="PEROXISOMAL TARGETING SIGNAL 2 RECEPTOR"/>
    <property type="match status" value="1"/>
</dbReference>
<dbReference type="AlphaFoldDB" id="A0A8H6ICD3"/>
<dbReference type="InterPro" id="IPR036322">
    <property type="entry name" value="WD40_repeat_dom_sf"/>
</dbReference>
<dbReference type="InterPro" id="IPR019775">
    <property type="entry name" value="WD40_repeat_CS"/>
</dbReference>
<reference evidence="12 13" key="1">
    <citation type="submission" date="2020-07" db="EMBL/GenBank/DDBJ databases">
        <title>Comparative genomics of pyrophilous fungi reveals a link between fire events and developmental genes.</title>
        <authorList>
            <consortium name="DOE Joint Genome Institute"/>
            <person name="Steindorff A.S."/>
            <person name="Carver A."/>
            <person name="Calhoun S."/>
            <person name="Stillman K."/>
            <person name="Liu H."/>
            <person name="Lipzen A."/>
            <person name="Pangilinan J."/>
            <person name="Labutti K."/>
            <person name="Bruns T.D."/>
            <person name="Grigoriev I.V."/>
        </authorList>
    </citation>
    <scope>NUCLEOTIDE SEQUENCE [LARGE SCALE GENOMIC DNA]</scope>
    <source>
        <strain evidence="12 13">CBS 144469</strain>
    </source>
</reference>
<dbReference type="EMBL" id="JACGCI010000009">
    <property type="protein sequence ID" value="KAF6761682.1"/>
    <property type="molecule type" value="Genomic_DNA"/>
</dbReference>
<keyword evidence="4" id="KW-0963">Cytoplasm</keyword>
<evidence type="ECO:0000256" key="6">
    <source>
        <dbReference type="ARBA" id="ARBA00022737"/>
    </source>
</evidence>
<evidence type="ECO:0000256" key="11">
    <source>
        <dbReference type="PROSITE-ProRule" id="PRU00221"/>
    </source>
</evidence>
<feature type="repeat" description="WD" evidence="11">
    <location>
        <begin position="250"/>
        <end position="282"/>
    </location>
</feature>
<dbReference type="InterPro" id="IPR020472">
    <property type="entry name" value="WD40_PAC1"/>
</dbReference>
<sequence length="598" mass="65928">MQGSPQIQTPGFAHYAVAWSPFHTNRIALASSANFGLVGNGRLHLVSANQGPSGLPSLAVEKYYETQDGLYDVAWSEIHENQLVTASGDGSIRLWDVMINVFSVDWSNIKKDTFASSSWDGTVKLWNPERPRSVSTLQAHHSCVYQALFSPHQPDLLATCSTDGTMKIFDLRSPSYLTTGPNTNTFTNPITAPVLTVPASGTEILTLDWNKYRPMTLATAGVDKMTKVWDCRMIKLNDQPQVGGICETQLPGHEYAVRKVQWSPHRPDVLATASYDMTCRVWTTAPLQGRSQLLQINDQHSEFVVGCAWSLYDEGENVDAEDIMFDALQTIFDLKPISVGSLASSFVYSYHGIEGSEQYTPRTITLDTPDTKAANWHLHASAVWVSSIYLADHISELGIPVQTPQSPDTPSPLRVLELGASAGLPSILLAKLHPDLSITVSDYPDEALISTLSRNVESNKAGQNCRVVPYAWGADPTPLIGDAGDGFDLILAADTLWNSDLHKIFIDSLTTTLKRAPSSRIHLIAGLHTGRYTIQAVLARAQASDLEIDTIIEREVDGNRERPWCADRFDDGDQERRQWVVWVKLRWASVKATPSAQS</sequence>
<dbReference type="Gene3D" id="2.130.10.10">
    <property type="entry name" value="YVTN repeat-like/Quinoprotein amine dehydrogenase"/>
    <property type="match status" value="1"/>
</dbReference>
<organism evidence="12 13">
    <name type="scientific">Ephemerocybe angulata</name>
    <dbReference type="NCBI Taxonomy" id="980116"/>
    <lineage>
        <taxon>Eukaryota</taxon>
        <taxon>Fungi</taxon>
        <taxon>Dikarya</taxon>
        <taxon>Basidiomycota</taxon>
        <taxon>Agaricomycotina</taxon>
        <taxon>Agaricomycetes</taxon>
        <taxon>Agaricomycetidae</taxon>
        <taxon>Agaricales</taxon>
        <taxon>Agaricineae</taxon>
        <taxon>Psathyrellaceae</taxon>
        <taxon>Ephemerocybe</taxon>
    </lineage>
</organism>
<evidence type="ECO:0000313" key="13">
    <source>
        <dbReference type="Proteomes" id="UP000521943"/>
    </source>
</evidence>
<comment type="similarity">
    <text evidence="9">Belongs to the WD repeat peroxin-7 family.</text>
</comment>
<dbReference type="InterPro" id="IPR001680">
    <property type="entry name" value="WD40_rpt"/>
</dbReference>
<keyword evidence="13" id="KW-1185">Reference proteome</keyword>
<evidence type="ECO:0000256" key="5">
    <source>
        <dbReference type="ARBA" id="ARBA00022574"/>
    </source>
</evidence>
<dbReference type="SUPFAM" id="SSF50978">
    <property type="entry name" value="WD40 repeat-like"/>
    <property type="match status" value="1"/>
</dbReference>
<dbReference type="PANTHER" id="PTHR46027">
    <property type="entry name" value="PEROXISOMAL TARGETING SIGNAL 2 RECEPTOR"/>
    <property type="match status" value="1"/>
</dbReference>
<dbReference type="PROSITE" id="PS50294">
    <property type="entry name" value="WD_REPEATS_REGION"/>
    <property type="match status" value="1"/>
</dbReference>
<dbReference type="GO" id="GO:0008757">
    <property type="term" value="F:S-adenosylmethionine-dependent methyltransferase activity"/>
    <property type="evidence" value="ECO:0007669"/>
    <property type="project" value="UniProtKB-ARBA"/>
</dbReference>
<name>A0A8H6ICD3_9AGAR</name>
<dbReference type="GO" id="GO:0016558">
    <property type="term" value="P:protein import into peroxisome matrix"/>
    <property type="evidence" value="ECO:0007669"/>
    <property type="project" value="InterPro"/>
</dbReference>
<dbReference type="Proteomes" id="UP000521943">
    <property type="component" value="Unassembled WGS sequence"/>
</dbReference>
<evidence type="ECO:0000256" key="1">
    <source>
        <dbReference type="ARBA" id="ARBA00004253"/>
    </source>
</evidence>
<dbReference type="InterPro" id="IPR019410">
    <property type="entry name" value="Methyltransf_16"/>
</dbReference>
<feature type="repeat" description="WD" evidence="11">
    <location>
        <begin position="63"/>
        <end position="97"/>
    </location>
</feature>
<keyword evidence="6" id="KW-0677">Repeat</keyword>
<keyword evidence="8" id="KW-0576">Peroxisome</keyword>
<comment type="caution">
    <text evidence="12">The sequence shown here is derived from an EMBL/GenBank/DDBJ whole genome shotgun (WGS) entry which is preliminary data.</text>
</comment>
<protein>
    <recommendedName>
        <fullName evidence="10">Peroxin-7</fullName>
    </recommendedName>
</protein>